<evidence type="ECO:0000256" key="7">
    <source>
        <dbReference type="SAM" id="MobiDB-lite"/>
    </source>
</evidence>
<dbReference type="OMA" id="PEWFQAM"/>
<dbReference type="OrthoDB" id="423533at2759"/>
<organism evidence="9">
    <name type="scientific">Salpingoeca rosetta (strain ATCC 50818 / BSB-021)</name>
    <dbReference type="NCBI Taxonomy" id="946362"/>
    <lineage>
        <taxon>Eukaryota</taxon>
        <taxon>Choanoflagellata</taxon>
        <taxon>Craspedida</taxon>
        <taxon>Salpingoecidae</taxon>
        <taxon>Salpingoeca</taxon>
    </lineage>
</organism>
<dbReference type="GO" id="GO:0106274">
    <property type="term" value="F:NAD+-protein-arginine ADP-ribosyltransferase activity"/>
    <property type="evidence" value="ECO:0007669"/>
    <property type="project" value="UniProtKB-EC"/>
</dbReference>
<dbReference type="GO" id="GO:0016779">
    <property type="term" value="F:nucleotidyltransferase activity"/>
    <property type="evidence" value="ECO:0007669"/>
    <property type="project" value="UniProtKB-KW"/>
</dbReference>
<dbReference type="EMBL" id="GL832989">
    <property type="protein sequence ID" value="EGD79912.1"/>
    <property type="molecule type" value="Genomic_DNA"/>
</dbReference>
<comment type="catalytic activity">
    <reaction evidence="5 6">
        <text>L-arginyl-[protein] + NAD(+) = N(omega)-(ADP-D-ribosyl)-L-arginyl-[protein] + nicotinamide + H(+)</text>
        <dbReference type="Rhea" id="RHEA:19149"/>
        <dbReference type="Rhea" id="RHEA-COMP:10532"/>
        <dbReference type="Rhea" id="RHEA-COMP:15087"/>
        <dbReference type="ChEBI" id="CHEBI:15378"/>
        <dbReference type="ChEBI" id="CHEBI:17154"/>
        <dbReference type="ChEBI" id="CHEBI:29965"/>
        <dbReference type="ChEBI" id="CHEBI:57540"/>
        <dbReference type="ChEBI" id="CHEBI:142554"/>
        <dbReference type="EC" id="2.4.2.31"/>
    </reaction>
</comment>
<feature type="compositionally biased region" description="Acidic residues" evidence="7">
    <location>
        <begin position="59"/>
        <end position="77"/>
    </location>
</feature>
<evidence type="ECO:0000256" key="3">
    <source>
        <dbReference type="ARBA" id="ARBA00022679"/>
    </source>
</evidence>
<dbReference type="RefSeq" id="XP_004988533.1">
    <property type="nucleotide sequence ID" value="XM_004988476.1"/>
</dbReference>
<keyword evidence="6" id="KW-0521">NADP</keyword>
<dbReference type="EC" id="2.4.2.31" evidence="6"/>
<dbReference type="InParanoid" id="F2UQK7"/>
<dbReference type="GO" id="GO:0004844">
    <property type="term" value="F:uracil DNA N-glycosylase activity"/>
    <property type="evidence" value="ECO:0007669"/>
    <property type="project" value="InterPro"/>
</dbReference>
<protein>
    <recommendedName>
        <fullName evidence="6">NAD(P)(+)--arginine ADP-ribosyltransferase</fullName>
        <ecNumber evidence="6">2.4.2.31</ecNumber>
    </recommendedName>
    <alternativeName>
        <fullName evidence="6">Mono(ADP-ribosyl)transferase</fullName>
    </alternativeName>
</protein>
<evidence type="ECO:0000313" key="9">
    <source>
        <dbReference type="Proteomes" id="UP000007799"/>
    </source>
</evidence>
<dbReference type="InterPro" id="IPR000768">
    <property type="entry name" value="ART"/>
</dbReference>
<evidence type="ECO:0000313" key="8">
    <source>
        <dbReference type="EMBL" id="EGD79912.1"/>
    </source>
</evidence>
<keyword evidence="2 6" id="KW-0328">Glycosyltransferase</keyword>
<evidence type="ECO:0000256" key="1">
    <source>
        <dbReference type="ARBA" id="ARBA00009558"/>
    </source>
</evidence>
<feature type="region of interest" description="Disordered" evidence="7">
    <location>
        <begin position="1"/>
        <end position="84"/>
    </location>
</feature>
<dbReference type="GeneID" id="16069063"/>
<keyword evidence="6" id="KW-0520">NAD</keyword>
<dbReference type="STRING" id="946362.F2UQK7"/>
<dbReference type="GO" id="GO:0097510">
    <property type="term" value="P:base-excision repair, AP site formation via deaminated base removal"/>
    <property type="evidence" value="ECO:0007669"/>
    <property type="project" value="TreeGrafter"/>
</dbReference>
<dbReference type="InterPro" id="IPR002043">
    <property type="entry name" value="UDG_fam1"/>
</dbReference>
<dbReference type="GO" id="GO:0005634">
    <property type="term" value="C:nucleus"/>
    <property type="evidence" value="ECO:0007669"/>
    <property type="project" value="TreeGrafter"/>
</dbReference>
<reference evidence="8" key="1">
    <citation type="submission" date="2009-08" db="EMBL/GenBank/DDBJ databases">
        <title>Annotation of Salpingoeca rosetta.</title>
        <authorList>
            <consortium name="The Broad Institute Genome Sequencing Platform"/>
            <person name="Russ C."/>
            <person name="Cuomo C."/>
            <person name="Burger G."/>
            <person name="Gray M.W."/>
            <person name="Holland P.W.H."/>
            <person name="King N."/>
            <person name="Lang F.B.F."/>
            <person name="Roger A.J."/>
            <person name="Ruiz-Trillo I."/>
            <person name="Young S.K."/>
            <person name="Zeng Q."/>
            <person name="Gargeya S."/>
            <person name="Alvarado L."/>
            <person name="Berlin A."/>
            <person name="Chapman S.B."/>
            <person name="Chen Z."/>
            <person name="Freedman E."/>
            <person name="Gellesch M."/>
            <person name="Goldberg J."/>
            <person name="Griggs A."/>
            <person name="Gujja S."/>
            <person name="Heilman E."/>
            <person name="Heiman D."/>
            <person name="Howarth C."/>
            <person name="Mehta T."/>
            <person name="Neiman D."/>
            <person name="Pearson M."/>
            <person name="Roberts A."/>
            <person name="Saif S."/>
            <person name="Shea T."/>
            <person name="Shenoy N."/>
            <person name="Sisk P."/>
            <person name="Stolte C."/>
            <person name="Sykes S."/>
            <person name="White J."/>
            <person name="Yandava C."/>
            <person name="Haas B."/>
            <person name="Nusbaum C."/>
            <person name="Birren B."/>
        </authorList>
    </citation>
    <scope>NUCLEOTIDE SEQUENCE [LARGE SCALE GENOMIC DNA]</scope>
    <source>
        <strain evidence="8">ATCC 50818</strain>
    </source>
</reference>
<gene>
    <name evidence="8" type="ORF">PTSG_10195</name>
</gene>
<sequence length="478" mass="52589">MPPKKKGTAASKKKAAAAAAAATKKSKKVEEEVVEIVEDKDEEENAPKKPKTVTKKEEENADAAADDDDDGDDDDGSPDVLKLKPLFKGAHGPWYSLLKDTIEKAPNASTFIGPTRDASVVPVRELTFQALKPNPPEKWQVVVFGQNPYPRVESATGIAMLDNTFKEWEDKRFGVVTSMRCIMKTACIWKYGIPKATPVAEIRKILKKNKIVNPHGWFQAMLSQGCLLMNAALTASTDKSLSTSKHTTFWRPIITKVVEEILRAKQQTKAGGVVFAWWGSHAKALRKLVVALQEKFPDVPVEHVDYCNPAAMGDAFCNSNHFEDLNTAIKEVGGTPIDWLPQQGWDTQHDGERAVHVSRMGQFVTDTLDLQNEVQKELEPIRGVYSSPLLSMGAVVTWWGVSSCTVKEGVARGFLGGKGMLFSIKPRGAVSIKQFSAFQGEDEYIVNPGARLKVLDVKTTGNVCNVTLQELEEEPLVT</sequence>
<dbReference type="AlphaFoldDB" id="F2UQK7"/>
<evidence type="ECO:0000256" key="6">
    <source>
        <dbReference type="RuleBase" id="RU361228"/>
    </source>
</evidence>
<proteinExistence type="inferred from homology"/>
<dbReference type="PANTHER" id="PTHR11264:SF8">
    <property type="entry name" value="URACIL-DNA GLYCOSYLASE-LIKE DOMAIN-CONTAINING PROTEIN"/>
    <property type="match status" value="1"/>
</dbReference>
<dbReference type="Gene3D" id="3.40.470.10">
    <property type="entry name" value="Uracil-DNA glycosylase-like domain"/>
    <property type="match status" value="1"/>
</dbReference>
<keyword evidence="3 6" id="KW-0808">Transferase</keyword>
<dbReference type="KEGG" id="sre:PTSG_10195"/>
<dbReference type="PANTHER" id="PTHR11264">
    <property type="entry name" value="URACIL-DNA GLYCOSYLASE"/>
    <property type="match status" value="1"/>
</dbReference>
<accession>F2UQK7</accession>
<dbReference type="Gene3D" id="3.90.176.10">
    <property type="entry name" value="Toxin ADP-ribosyltransferase, Chain A, domain 1"/>
    <property type="match status" value="1"/>
</dbReference>
<evidence type="ECO:0000256" key="5">
    <source>
        <dbReference type="ARBA" id="ARBA00047597"/>
    </source>
</evidence>
<dbReference type="InterPro" id="IPR036895">
    <property type="entry name" value="Uracil-DNA_glycosylase-like_sf"/>
</dbReference>
<dbReference type="SUPFAM" id="SSF56399">
    <property type="entry name" value="ADP-ribosylation"/>
    <property type="match status" value="1"/>
</dbReference>
<evidence type="ECO:0000256" key="4">
    <source>
        <dbReference type="ARBA" id="ARBA00022695"/>
    </source>
</evidence>
<dbReference type="SUPFAM" id="SSF52141">
    <property type="entry name" value="Uracil-DNA glycosylase-like"/>
    <property type="match status" value="1"/>
</dbReference>
<dbReference type="eggNOG" id="KOG2994">
    <property type="taxonomic scope" value="Eukaryota"/>
</dbReference>
<evidence type="ECO:0000256" key="2">
    <source>
        <dbReference type="ARBA" id="ARBA00022676"/>
    </source>
</evidence>
<dbReference type="Proteomes" id="UP000007799">
    <property type="component" value="Unassembled WGS sequence"/>
</dbReference>
<feature type="compositionally biased region" description="Basic residues" evidence="7">
    <location>
        <begin position="1"/>
        <end position="15"/>
    </location>
</feature>
<keyword evidence="9" id="KW-1185">Reference proteome</keyword>
<comment type="similarity">
    <text evidence="1 6">Belongs to the Arg-specific ADP-ribosyltransferase family.</text>
</comment>
<dbReference type="GO" id="GO:0005739">
    <property type="term" value="C:mitochondrion"/>
    <property type="evidence" value="ECO:0007669"/>
    <property type="project" value="TreeGrafter"/>
</dbReference>
<name>F2UQK7_SALR5</name>
<keyword evidence="4" id="KW-0548">Nucleotidyltransferase</keyword>
<dbReference type="Pfam" id="PF01129">
    <property type="entry name" value="ART"/>
    <property type="match status" value="1"/>
</dbReference>
<feature type="compositionally biased region" description="Acidic residues" evidence="7">
    <location>
        <begin position="32"/>
        <end position="44"/>
    </location>
</feature>